<dbReference type="InterPro" id="IPR050522">
    <property type="entry name" value="Ribosomal_protein_eL43"/>
</dbReference>
<dbReference type="GO" id="GO:0006412">
    <property type="term" value="P:translation"/>
    <property type="evidence" value="ECO:0007669"/>
    <property type="project" value="InterPro"/>
</dbReference>
<dbReference type="OrthoDB" id="10258345at2759"/>
<evidence type="ECO:0000313" key="5">
    <source>
        <dbReference type="Proteomes" id="UP000683000"/>
    </source>
</evidence>
<dbReference type="Gene3D" id="2.20.25.30">
    <property type="match status" value="1"/>
</dbReference>
<sequence length="116" mass="12920">MRVVESVSSSRRRDWNGYRSRDQHIADKLYPVAELYSSPEISDDTNRSSILVHATLASSRLPALQHGKSILSNATKRTRKVGVTGKYGTRYGASLRKQVKKVRIDSMAVGAMVDRA</sequence>
<dbReference type="PANTHER" id="PTHR48129">
    <property type="entry name" value="60S RIBOSOMAL PROTEIN L37A"/>
    <property type="match status" value="1"/>
</dbReference>
<dbReference type="SUPFAM" id="SSF57829">
    <property type="entry name" value="Zn-binding ribosomal proteins"/>
    <property type="match status" value="1"/>
</dbReference>
<dbReference type="GO" id="GO:0005840">
    <property type="term" value="C:ribosome"/>
    <property type="evidence" value="ECO:0007669"/>
    <property type="project" value="UniProtKB-KW"/>
</dbReference>
<reference evidence="4" key="1">
    <citation type="submission" date="2021-03" db="EMBL/GenBank/DDBJ databases">
        <title>Evolutionary innovations through gain and loss of genes in the ectomycorrhizal Boletales.</title>
        <authorList>
            <person name="Wu G."/>
            <person name="Miyauchi S."/>
            <person name="Morin E."/>
            <person name="Yang Z.-L."/>
            <person name="Xu J."/>
            <person name="Martin F.M."/>
        </authorList>
    </citation>
    <scope>NUCLEOTIDE SEQUENCE</scope>
    <source>
        <strain evidence="4">BR01</strain>
    </source>
</reference>
<comment type="similarity">
    <text evidence="1">Belongs to the eukaryotic ribosomal protein eL43 family.</text>
</comment>
<accession>A0A8I3A9R9</accession>
<dbReference type="EMBL" id="JAGFBS010000017">
    <property type="protein sequence ID" value="KAG6374840.1"/>
    <property type="molecule type" value="Genomic_DNA"/>
</dbReference>
<comment type="caution">
    <text evidence="4">The sequence shown here is derived from an EMBL/GenBank/DDBJ whole genome shotgun (WGS) entry which is preliminary data.</text>
</comment>
<dbReference type="Pfam" id="PF01780">
    <property type="entry name" value="Ribosomal_L37ae"/>
    <property type="match status" value="1"/>
</dbReference>
<evidence type="ECO:0000256" key="2">
    <source>
        <dbReference type="ARBA" id="ARBA00022980"/>
    </source>
</evidence>
<dbReference type="Proteomes" id="UP000683000">
    <property type="component" value="Unassembled WGS sequence"/>
</dbReference>
<proteinExistence type="inferred from homology"/>
<dbReference type="InterPro" id="IPR011332">
    <property type="entry name" value="Ribosomal_zn-bd"/>
</dbReference>
<keyword evidence="3" id="KW-0687">Ribonucleoprotein</keyword>
<name>A0A8I3A9R9_9AGAM</name>
<dbReference type="AlphaFoldDB" id="A0A8I3A9R9"/>
<dbReference type="PANTHER" id="PTHR48129:SF1">
    <property type="entry name" value="LARGE RIBOSOMAL SUBUNIT PROTEIN EL43"/>
    <property type="match status" value="1"/>
</dbReference>
<evidence type="ECO:0000256" key="1">
    <source>
        <dbReference type="ARBA" id="ARBA00008672"/>
    </source>
</evidence>
<protein>
    <submittedName>
        <fullName evidence="4">Uncharacterized protein</fullName>
    </submittedName>
</protein>
<dbReference type="GO" id="GO:1990904">
    <property type="term" value="C:ribonucleoprotein complex"/>
    <property type="evidence" value="ECO:0007669"/>
    <property type="project" value="UniProtKB-KW"/>
</dbReference>
<keyword evidence="5" id="KW-1185">Reference proteome</keyword>
<evidence type="ECO:0000256" key="3">
    <source>
        <dbReference type="ARBA" id="ARBA00023274"/>
    </source>
</evidence>
<dbReference type="InterPro" id="IPR002674">
    <property type="entry name" value="Ribosomal_eL43"/>
</dbReference>
<gene>
    <name evidence="4" type="ORF">JVT61DRAFT_4225</name>
</gene>
<organism evidence="4 5">
    <name type="scientific">Boletus reticuloceps</name>
    <dbReference type="NCBI Taxonomy" id="495285"/>
    <lineage>
        <taxon>Eukaryota</taxon>
        <taxon>Fungi</taxon>
        <taxon>Dikarya</taxon>
        <taxon>Basidiomycota</taxon>
        <taxon>Agaricomycotina</taxon>
        <taxon>Agaricomycetes</taxon>
        <taxon>Agaricomycetidae</taxon>
        <taxon>Boletales</taxon>
        <taxon>Boletineae</taxon>
        <taxon>Boletaceae</taxon>
        <taxon>Boletoideae</taxon>
        <taxon>Boletus</taxon>
    </lineage>
</organism>
<dbReference type="GO" id="GO:0003735">
    <property type="term" value="F:structural constituent of ribosome"/>
    <property type="evidence" value="ECO:0007669"/>
    <property type="project" value="InterPro"/>
</dbReference>
<keyword evidence="2" id="KW-0689">Ribosomal protein</keyword>
<dbReference type="InterPro" id="IPR011331">
    <property type="entry name" value="Ribosomal_eL37/eL43"/>
</dbReference>
<evidence type="ECO:0000313" key="4">
    <source>
        <dbReference type="EMBL" id="KAG6374840.1"/>
    </source>
</evidence>